<organism evidence="3 4">
    <name type="scientific">Floricoccus tropicus</name>
    <dbReference type="NCBI Taxonomy" id="1859473"/>
    <lineage>
        <taxon>Bacteria</taxon>
        <taxon>Bacillati</taxon>
        <taxon>Bacillota</taxon>
        <taxon>Bacilli</taxon>
        <taxon>Lactobacillales</taxon>
        <taxon>Streptococcaceae</taxon>
        <taxon>Floricoccus</taxon>
    </lineage>
</organism>
<feature type="domain" description="Glycosyl hydrolase family 13 catalytic" evidence="2">
    <location>
        <begin position="234"/>
        <end position="619"/>
    </location>
</feature>
<evidence type="ECO:0000259" key="2">
    <source>
        <dbReference type="SMART" id="SM00642"/>
    </source>
</evidence>
<dbReference type="GO" id="GO:0004553">
    <property type="term" value="F:hydrolase activity, hydrolyzing O-glycosyl compounds"/>
    <property type="evidence" value="ECO:0007669"/>
    <property type="project" value="InterPro"/>
</dbReference>
<dbReference type="CDD" id="cd02860">
    <property type="entry name" value="E_set_Pullulanase"/>
    <property type="match status" value="1"/>
</dbReference>
<dbReference type="EMBL" id="MKIR01000012">
    <property type="protein sequence ID" value="OFI49479.1"/>
    <property type="molecule type" value="Genomic_DNA"/>
</dbReference>
<proteinExistence type="inferred from homology"/>
<dbReference type="AlphaFoldDB" id="A0A1E8GMK2"/>
<dbReference type="SUPFAM" id="SSF51445">
    <property type="entry name" value="(Trans)glycosidases"/>
    <property type="match status" value="1"/>
</dbReference>
<dbReference type="GO" id="GO:0005975">
    <property type="term" value="P:carbohydrate metabolic process"/>
    <property type="evidence" value="ECO:0007669"/>
    <property type="project" value="InterPro"/>
</dbReference>
<dbReference type="InterPro" id="IPR013783">
    <property type="entry name" value="Ig-like_fold"/>
</dbReference>
<keyword evidence="4" id="KW-1185">Reference proteome</keyword>
<dbReference type="InterPro" id="IPR024561">
    <property type="entry name" value="Pullul_strch_C"/>
</dbReference>
<dbReference type="OrthoDB" id="9761875at2"/>
<protein>
    <submittedName>
        <fullName evidence="3">Type I pullulanase</fullName>
    </submittedName>
</protein>
<dbReference type="Pfam" id="PF00128">
    <property type="entry name" value="Alpha-amylase"/>
    <property type="match status" value="1"/>
</dbReference>
<dbReference type="SMART" id="SM00642">
    <property type="entry name" value="Aamy"/>
    <property type="match status" value="1"/>
</dbReference>
<dbReference type="Gene3D" id="2.60.40.10">
    <property type="entry name" value="Immunoglobulins"/>
    <property type="match status" value="1"/>
</dbReference>
<evidence type="ECO:0000313" key="4">
    <source>
        <dbReference type="Proteomes" id="UP000178622"/>
    </source>
</evidence>
<dbReference type="InterPro" id="IPR017853">
    <property type="entry name" value="GH"/>
</dbReference>
<dbReference type="STRING" id="1859473.BG261_02560"/>
<dbReference type="InterPro" id="IPR004193">
    <property type="entry name" value="Glyco_hydro_13_N"/>
</dbReference>
<dbReference type="SUPFAM" id="SSF81296">
    <property type="entry name" value="E set domains"/>
    <property type="match status" value="1"/>
</dbReference>
<comment type="similarity">
    <text evidence="1">Belongs to the glycosyl hydrolase 13 family.</text>
</comment>
<dbReference type="InterPro" id="IPR006047">
    <property type="entry name" value="GH13_cat_dom"/>
</dbReference>
<dbReference type="RefSeq" id="WP_070791997.1">
    <property type="nucleotide sequence ID" value="NZ_MKIR01000012.1"/>
</dbReference>
<dbReference type="Pfam" id="PF02922">
    <property type="entry name" value="CBM_48"/>
    <property type="match status" value="1"/>
</dbReference>
<evidence type="ECO:0000256" key="1">
    <source>
        <dbReference type="ARBA" id="ARBA00008061"/>
    </source>
</evidence>
<reference evidence="4" key="1">
    <citation type="submission" date="2016-09" db="EMBL/GenBank/DDBJ databases">
        <title>Draft genome sequence of a novel species of the family Streptococcaceae isolated from flowers.</title>
        <authorList>
            <person name="Chuah L.-O."/>
            <person name="Yap K.-P."/>
            <person name="Thong K.L."/>
            <person name="Liong M.T."/>
            <person name="Ahmad R."/>
            <person name="Rusul G."/>
        </authorList>
    </citation>
    <scope>NUCLEOTIDE SEQUENCE [LARGE SCALE GENOMIC DNA]</scope>
    <source>
        <strain evidence="4">DF1</strain>
    </source>
</reference>
<dbReference type="InterPro" id="IPR011840">
    <property type="entry name" value="PulA_typeI"/>
</dbReference>
<accession>A0A1E8GMK2</accession>
<evidence type="ECO:0000313" key="3">
    <source>
        <dbReference type="EMBL" id="OFI49479.1"/>
    </source>
</evidence>
<name>A0A1E8GMK2_9LACT</name>
<dbReference type="InterPro" id="IPR014756">
    <property type="entry name" value="Ig_E-set"/>
</dbReference>
<dbReference type="CDD" id="cd11341">
    <property type="entry name" value="AmyAc_Pullulanase_LD-like"/>
    <property type="match status" value="1"/>
</dbReference>
<sequence length="707" mass="80575">MATKLTKALIDKINQINLHFESSIDGWDLDNLDIKLTDEEGSFYQIRNIKTYKRDKERLTIVTARLDLEKNYKIIFAGTETPVYFGAVVRTDEFDNIFAYDGQLGALYSPQATNFKLWAPTASKVELIVFKNNQEEAPQLGTFTMNREENGVYSCLLNGNQNGLSYQYRVTFRDGTVNYTGDPYAKAVVVNGKRSVVLNPDEVKLKNFKRMTKFTNPVDAIIYELHTRDLSIAADSGIKNKGKFLGLIEEGTLNSKGKPTGLDYIKSLGVSHIQILPIFDYGSVDESKPDVPQFNWGYDPENYDSPEGSYSTDANNPQTRIIEMKQMIDGLHKQGLRVIMDVVYNHVFNAAKHAFHLTVPGYFFRYTRTGQLSDGTGCGSDTASERAMMRKYMIDSLTYWAENFKLDGFRFDLMGIHDIETMNEIRAAIDEIDPSIIILGEGWDLNTALAEDKKAIQKNAVEMPRIAHFNDSIRDTAKGSVFFDDEPGFINGASRQEKLLLKNIMGGQDLDSKTYNFSGPDQVVQYLEAHDNYTLYDKLLLTNPDDDAETRRLRHLLGTSIPLLSQGIPFFHAGQEFMRTKDGVENSYKSPDSINEFDWNRPYEYAENVDFFRSLIKLRKSEPLFRLTTFDQINKHIHALQTKKKLIAYELEDDKVSYIVVLNASEKENKLEDTELKDYQVILSSHGKQDNSRILPPISVTIMKKEK</sequence>
<dbReference type="Proteomes" id="UP000178622">
    <property type="component" value="Unassembled WGS sequence"/>
</dbReference>
<dbReference type="Pfam" id="PF11852">
    <property type="entry name" value="Pullul_strch_C"/>
    <property type="match status" value="1"/>
</dbReference>
<dbReference type="PANTHER" id="PTHR43002">
    <property type="entry name" value="GLYCOGEN DEBRANCHING ENZYME"/>
    <property type="match status" value="1"/>
</dbReference>
<dbReference type="Gene3D" id="3.20.20.80">
    <property type="entry name" value="Glycosidases"/>
    <property type="match status" value="1"/>
</dbReference>
<gene>
    <name evidence="3" type="ORF">BG261_02560</name>
</gene>
<comment type="caution">
    <text evidence="3">The sequence shown here is derived from an EMBL/GenBank/DDBJ whole genome shotgun (WGS) entry which is preliminary data.</text>
</comment>
<dbReference type="NCBIfam" id="TIGR02104">
    <property type="entry name" value="pulA_typeI"/>
    <property type="match status" value="1"/>
</dbReference>
<dbReference type="Gene3D" id="2.60.40.2320">
    <property type="match status" value="1"/>
</dbReference>